<dbReference type="Gene3D" id="3.20.20.140">
    <property type="entry name" value="Metal-dependent hydrolases"/>
    <property type="match status" value="1"/>
</dbReference>
<dbReference type="InterPro" id="IPR016195">
    <property type="entry name" value="Pol/histidinol_Pase-like"/>
</dbReference>
<evidence type="ECO:0000313" key="7">
    <source>
        <dbReference type="Proteomes" id="UP000308489"/>
    </source>
</evidence>
<dbReference type="GO" id="GO:0016791">
    <property type="term" value="F:phosphatase activity"/>
    <property type="evidence" value="ECO:0007669"/>
    <property type="project" value="UniProtKB-UniRule"/>
</dbReference>
<dbReference type="HAMAP" id="MF_01561">
    <property type="entry name" value="YcdX_phosphat"/>
    <property type="match status" value="1"/>
</dbReference>
<feature type="binding site" evidence="4">
    <location>
        <position position="75"/>
    </location>
    <ligand>
        <name>Zn(2+)</name>
        <dbReference type="ChEBI" id="CHEBI:29105"/>
        <label>1</label>
    </ligand>
</feature>
<evidence type="ECO:0000256" key="1">
    <source>
        <dbReference type="ARBA" id="ARBA00022723"/>
    </source>
</evidence>
<dbReference type="PANTHER" id="PTHR36928">
    <property type="entry name" value="PHOSPHATASE YCDX-RELATED"/>
    <property type="match status" value="1"/>
</dbReference>
<dbReference type="Proteomes" id="UP000308489">
    <property type="component" value="Chromosome 1"/>
</dbReference>
<dbReference type="EMBL" id="LR590481">
    <property type="protein sequence ID" value="VTQ83849.1"/>
    <property type="molecule type" value="Genomic_DNA"/>
</dbReference>
<accession>A0A4U9QZ21</accession>
<sequence>MKKFVVDTHTHSIVSGHAYSTLMENIKVAAKKGIKVLATTEHGPKLVGAPHESYFGNMRVLPRVIDGVTILRGCEVNIMNSNGDIDISEWVQENLDLVIASLHQSCIKPSTKEENTRALLNVMENPNVHIIGHTGNPAYPIYEEEVVKKAKEKDILIEINNSSFVRSRTGSAPNCIKIAKLCKDYGVRMAAGTDSHFCSHIGDFEEVRKVLEAIKMPDELIINTKEDKIIRYLKGKGKLKDISIDKSTQYTYTYNDKKYLSNI</sequence>
<evidence type="ECO:0000313" key="6">
    <source>
        <dbReference type="EMBL" id="VTQ83849.1"/>
    </source>
</evidence>
<dbReference type="PANTHER" id="PTHR36928:SF1">
    <property type="entry name" value="PHOSPHATASE YCDX-RELATED"/>
    <property type="match status" value="1"/>
</dbReference>
<dbReference type="InterPro" id="IPR023710">
    <property type="entry name" value="Phosphatase_YcdX_put"/>
</dbReference>
<dbReference type="SUPFAM" id="SSF89550">
    <property type="entry name" value="PHP domain-like"/>
    <property type="match status" value="1"/>
</dbReference>
<proteinExistence type="inferred from homology"/>
<dbReference type="SMART" id="SM00481">
    <property type="entry name" value="POLIIIAc"/>
    <property type="match status" value="1"/>
</dbReference>
<feature type="binding site" evidence="4">
    <location>
        <position position="17"/>
    </location>
    <ligand>
        <name>Zn(2+)</name>
        <dbReference type="ChEBI" id="CHEBI:29105"/>
        <label>2</label>
    </ligand>
</feature>
<comment type="similarity">
    <text evidence="4">Belongs to the PHP family.</text>
</comment>
<feature type="binding site" evidence="4">
    <location>
        <position position="196"/>
    </location>
    <ligand>
        <name>Zn(2+)</name>
        <dbReference type="ChEBI" id="CHEBI:29105"/>
        <label>2</label>
    </ligand>
</feature>
<protein>
    <submittedName>
        <fullName evidence="6">Hydrolase</fullName>
        <ecNumber evidence="6">3.1.3.-</ecNumber>
    </submittedName>
</protein>
<dbReference type="EC" id="3.1.3.-" evidence="6"/>
<feature type="binding site" evidence="4">
    <location>
        <position position="133"/>
    </location>
    <ligand>
        <name>Zn(2+)</name>
        <dbReference type="ChEBI" id="CHEBI:29105"/>
        <label>3</label>
    </ligand>
</feature>
<dbReference type="OrthoDB" id="9808747at2"/>
<feature type="binding site" evidence="4">
    <location>
        <position position="11"/>
    </location>
    <ligand>
        <name>Zn(2+)</name>
        <dbReference type="ChEBI" id="CHEBI:29105"/>
        <label>1</label>
    </ligand>
</feature>
<evidence type="ECO:0000256" key="2">
    <source>
        <dbReference type="ARBA" id="ARBA00022801"/>
    </source>
</evidence>
<name>A0A4U9QZ21_HATHI</name>
<keyword evidence="3 4" id="KW-0862">Zinc</keyword>
<dbReference type="Pfam" id="PF02811">
    <property type="entry name" value="PHP"/>
    <property type="match status" value="1"/>
</dbReference>
<keyword evidence="1 4" id="KW-0479">Metal-binding</keyword>
<feature type="binding site" evidence="4">
    <location>
        <position position="194"/>
    </location>
    <ligand>
        <name>Zn(2+)</name>
        <dbReference type="ChEBI" id="CHEBI:29105"/>
        <label>1</label>
    </ligand>
</feature>
<dbReference type="KEGG" id="hhw:NCTC503_00432"/>
<dbReference type="InterPro" id="IPR003141">
    <property type="entry name" value="Pol/His_phosphatase_N"/>
</dbReference>
<evidence type="ECO:0000256" key="4">
    <source>
        <dbReference type="HAMAP-Rule" id="MF_01561"/>
    </source>
</evidence>
<gene>
    <name evidence="6" type="primary">ycdX</name>
    <name evidence="6" type="ORF">NCTC503_00432</name>
</gene>
<dbReference type="GO" id="GO:0008270">
    <property type="term" value="F:zinc ion binding"/>
    <property type="evidence" value="ECO:0007669"/>
    <property type="project" value="UniProtKB-UniRule"/>
</dbReference>
<evidence type="ECO:0000259" key="5">
    <source>
        <dbReference type="SMART" id="SM00481"/>
    </source>
</evidence>
<dbReference type="InterPro" id="IPR050243">
    <property type="entry name" value="PHP_phosphatase"/>
</dbReference>
<feature type="domain" description="Polymerase/histidinol phosphatase N-terminal" evidence="5">
    <location>
        <begin position="6"/>
        <end position="80"/>
    </location>
</feature>
<keyword evidence="7" id="KW-1185">Reference proteome</keyword>
<feature type="binding site" evidence="4">
    <location>
        <position position="42"/>
    </location>
    <ligand>
        <name>Zn(2+)</name>
        <dbReference type="ChEBI" id="CHEBI:29105"/>
        <label>2</label>
    </ligand>
</feature>
<dbReference type="RefSeq" id="WP_138209234.1">
    <property type="nucleotide sequence ID" value="NZ_CBCRUQ010000008.1"/>
</dbReference>
<reference evidence="6 7" key="1">
    <citation type="submission" date="2019-05" db="EMBL/GenBank/DDBJ databases">
        <authorList>
            <consortium name="Pathogen Informatics"/>
        </authorList>
    </citation>
    <scope>NUCLEOTIDE SEQUENCE [LARGE SCALE GENOMIC DNA]</scope>
    <source>
        <strain evidence="6 7">NCTC503</strain>
    </source>
</reference>
<dbReference type="InterPro" id="IPR004013">
    <property type="entry name" value="PHP_dom"/>
</dbReference>
<dbReference type="NCBIfam" id="NF006702">
    <property type="entry name" value="PRK09248.1"/>
    <property type="match status" value="1"/>
</dbReference>
<organism evidence="6 7">
    <name type="scientific">Hathewaya histolytica</name>
    <name type="common">Clostridium histolyticum</name>
    <dbReference type="NCBI Taxonomy" id="1498"/>
    <lineage>
        <taxon>Bacteria</taxon>
        <taxon>Bacillati</taxon>
        <taxon>Bacillota</taxon>
        <taxon>Clostridia</taxon>
        <taxon>Eubacteriales</taxon>
        <taxon>Clostridiaceae</taxon>
        <taxon>Hathewaya</taxon>
    </lineage>
</organism>
<feature type="binding site" evidence="4">
    <location>
        <position position="75"/>
    </location>
    <ligand>
        <name>Zn(2+)</name>
        <dbReference type="ChEBI" id="CHEBI:29105"/>
        <label>3</label>
    </ligand>
</feature>
<dbReference type="AlphaFoldDB" id="A0A4U9QZ21"/>
<feature type="binding site" evidence="4">
    <location>
        <position position="103"/>
    </location>
    <ligand>
        <name>Zn(2+)</name>
        <dbReference type="ChEBI" id="CHEBI:29105"/>
        <label>3</label>
    </ligand>
</feature>
<dbReference type="GO" id="GO:0005829">
    <property type="term" value="C:cytosol"/>
    <property type="evidence" value="ECO:0007669"/>
    <property type="project" value="TreeGrafter"/>
</dbReference>
<comment type="cofactor">
    <cofactor evidence="4">
        <name>Zn(2+)</name>
        <dbReference type="ChEBI" id="CHEBI:29105"/>
    </cofactor>
    <text evidence="4">Binds 3 Zn(2+) ions per subunit.</text>
</comment>
<feature type="binding site" evidence="4">
    <location>
        <position position="9"/>
    </location>
    <ligand>
        <name>Zn(2+)</name>
        <dbReference type="ChEBI" id="CHEBI:29105"/>
        <label>1</label>
    </ligand>
</feature>
<dbReference type="CDD" id="cd07437">
    <property type="entry name" value="PHP_HisPPase_Ycdx_like"/>
    <property type="match status" value="1"/>
</dbReference>
<keyword evidence="2 4" id="KW-0378">Hydrolase</keyword>
<evidence type="ECO:0000256" key="3">
    <source>
        <dbReference type="ARBA" id="ARBA00022833"/>
    </source>
</evidence>